<keyword evidence="3" id="KW-1185">Reference proteome</keyword>
<dbReference type="Gene3D" id="3.40.50.720">
    <property type="entry name" value="NAD(P)-binding Rossmann-like Domain"/>
    <property type="match status" value="1"/>
</dbReference>
<dbReference type="PANTHER" id="PTHR43162">
    <property type="match status" value="1"/>
</dbReference>
<name>A0ABP3F5T7_9ACTN</name>
<dbReference type="PANTHER" id="PTHR43162:SF1">
    <property type="entry name" value="PRESTALK A DIFFERENTIATION PROTEIN A"/>
    <property type="match status" value="1"/>
</dbReference>
<feature type="domain" description="NAD(P)-binding" evidence="1">
    <location>
        <begin position="34"/>
        <end position="193"/>
    </location>
</feature>
<evidence type="ECO:0000259" key="1">
    <source>
        <dbReference type="Pfam" id="PF13460"/>
    </source>
</evidence>
<dbReference type="InterPro" id="IPR051604">
    <property type="entry name" value="Ergot_Alk_Oxidoreductase"/>
</dbReference>
<dbReference type="Gene3D" id="3.90.25.10">
    <property type="entry name" value="UDP-galactose 4-epimerase, domain 1"/>
    <property type="match status" value="1"/>
</dbReference>
<accession>A0ABP3F5T7</accession>
<reference evidence="3" key="1">
    <citation type="journal article" date="2019" name="Int. J. Syst. Evol. Microbiol.">
        <title>The Global Catalogue of Microorganisms (GCM) 10K type strain sequencing project: providing services to taxonomists for standard genome sequencing and annotation.</title>
        <authorList>
            <consortium name="The Broad Institute Genomics Platform"/>
            <consortium name="The Broad Institute Genome Sequencing Center for Infectious Disease"/>
            <person name="Wu L."/>
            <person name="Ma J."/>
        </authorList>
    </citation>
    <scope>NUCLEOTIDE SEQUENCE [LARGE SCALE GENOMIC DNA]</scope>
    <source>
        <strain evidence="3">JCM 4505</strain>
    </source>
</reference>
<sequence>MRASVWAMSRPGVRGLTGAMTTNTNETKKTLVIGGNGKTGRRVAERLRVQGRPVRIGSRTGAPAFDWHEPATWGPALRDVDRVYVTYHPDLAFPGAAEQVGAFAEAAVAAGARRLVLLSGRGEEAARAAEDRLKDSGADWTVVRASWFNQNFDEAFFLDPVRAGVIALPVADAVEPFVDADDIADVVVAALTDDRHVGRTYELSGPRLLGFGEVAAELSKVTGREIAYVPVSDGEYRAALREEGLPEEFAELFALILDGRNAHLVHGVQEVLGRPPRDFADYAREVAASGVWDV</sequence>
<dbReference type="EMBL" id="BAAABV010000018">
    <property type="protein sequence ID" value="GAA0298567.1"/>
    <property type="molecule type" value="Genomic_DNA"/>
</dbReference>
<organism evidence="2 3">
    <name type="scientific">Streptomyces polychromogenes</name>
    <dbReference type="NCBI Taxonomy" id="67342"/>
    <lineage>
        <taxon>Bacteria</taxon>
        <taxon>Bacillati</taxon>
        <taxon>Actinomycetota</taxon>
        <taxon>Actinomycetes</taxon>
        <taxon>Kitasatosporales</taxon>
        <taxon>Streptomycetaceae</taxon>
        <taxon>Streptomyces</taxon>
    </lineage>
</organism>
<proteinExistence type="predicted"/>
<dbReference type="Pfam" id="PF13460">
    <property type="entry name" value="NAD_binding_10"/>
    <property type="match status" value="1"/>
</dbReference>
<dbReference type="Proteomes" id="UP001501867">
    <property type="component" value="Unassembled WGS sequence"/>
</dbReference>
<comment type="caution">
    <text evidence="2">The sequence shown here is derived from an EMBL/GenBank/DDBJ whole genome shotgun (WGS) entry which is preliminary data.</text>
</comment>
<dbReference type="SUPFAM" id="SSF51735">
    <property type="entry name" value="NAD(P)-binding Rossmann-fold domains"/>
    <property type="match status" value="1"/>
</dbReference>
<evidence type="ECO:0000313" key="3">
    <source>
        <dbReference type="Proteomes" id="UP001501867"/>
    </source>
</evidence>
<dbReference type="InterPro" id="IPR036291">
    <property type="entry name" value="NAD(P)-bd_dom_sf"/>
</dbReference>
<protein>
    <submittedName>
        <fullName evidence="2">NAD(P)H-binding protein</fullName>
    </submittedName>
</protein>
<dbReference type="InterPro" id="IPR016040">
    <property type="entry name" value="NAD(P)-bd_dom"/>
</dbReference>
<gene>
    <name evidence="2" type="ORF">GCM10010302_41550</name>
</gene>
<evidence type="ECO:0000313" key="2">
    <source>
        <dbReference type="EMBL" id="GAA0298567.1"/>
    </source>
</evidence>